<evidence type="ECO:0000256" key="1">
    <source>
        <dbReference type="ARBA" id="ARBA00023002"/>
    </source>
</evidence>
<dbReference type="GO" id="GO:0051287">
    <property type="term" value="F:NAD binding"/>
    <property type="evidence" value="ECO:0007669"/>
    <property type="project" value="InterPro"/>
</dbReference>
<sequence>MQAANRAGRRVWLQRKHPLSRALIVSLAPCISSPPALVPTAFFFLSFLRALTALPAEAFADKTILVTFNALPKSLDEAPKLKWMHLLSAGSNHIQKHPIYTDSDITITTSSGIHGPQISEWVLMTTLVRTHFYNDLHDAQKEHKWAKYAPSQTVHDLVGQRLGVLGYGSIGRQVARVSQAMGMTVLAYTATPKDTPAARRDHGFIVPGTGDPDGSIPSAWYSGLDRESLHQFLAQDVDILLVSVPLTDQTRGFLGDDEFAVLSKGSASAANGDGVKPWRDPAKGGKGPVLVNISRGQIVDQPALVRALEGGVLGGAALDVTDPEPLPADDPLWSAPNVTITPHISGNGASYVERSLQILEENLARKESGDRLLNVVDRKRGY</sequence>
<accession>A0A1S8BIU1</accession>
<reference evidence="5 6" key="1">
    <citation type="submission" date="2017-01" db="EMBL/GenBank/DDBJ databases">
        <title>Draft genome sequence of Diplodia seriata F98.1, a fungal species involved in grapevine trunk diseases.</title>
        <authorList>
            <person name="Robert-Siegwald G."/>
            <person name="Vallet J."/>
            <person name="Abou-Mansour E."/>
            <person name="Xu J."/>
            <person name="Rey P."/>
            <person name="Bertsch C."/>
            <person name="Rego C."/>
            <person name="Larignon P."/>
            <person name="Fontaine F."/>
            <person name="Lebrun M.-H."/>
        </authorList>
    </citation>
    <scope>NUCLEOTIDE SEQUENCE [LARGE SCALE GENOMIC DNA]</scope>
    <source>
        <strain evidence="5 6">F98.1</strain>
    </source>
</reference>
<evidence type="ECO:0000313" key="6">
    <source>
        <dbReference type="Proteomes" id="UP000190776"/>
    </source>
</evidence>
<dbReference type="InterPro" id="IPR029752">
    <property type="entry name" value="D-isomer_DH_CS1"/>
</dbReference>
<keyword evidence="3" id="KW-0472">Membrane</keyword>
<protein>
    <submittedName>
        <fullName evidence="5">D-2-hydroxyacid dehydrogenase</fullName>
    </submittedName>
</protein>
<organism evidence="5 6">
    <name type="scientific">Diplodia seriata</name>
    <dbReference type="NCBI Taxonomy" id="420778"/>
    <lineage>
        <taxon>Eukaryota</taxon>
        <taxon>Fungi</taxon>
        <taxon>Dikarya</taxon>
        <taxon>Ascomycota</taxon>
        <taxon>Pezizomycotina</taxon>
        <taxon>Dothideomycetes</taxon>
        <taxon>Dothideomycetes incertae sedis</taxon>
        <taxon>Botryosphaeriales</taxon>
        <taxon>Botryosphaeriaceae</taxon>
        <taxon>Diplodia</taxon>
    </lineage>
</organism>
<keyword evidence="3" id="KW-0812">Transmembrane</keyword>
<dbReference type="SUPFAM" id="SSF51735">
    <property type="entry name" value="NAD(P)-binding Rossmann-fold domains"/>
    <property type="match status" value="1"/>
</dbReference>
<dbReference type="CDD" id="cd12163">
    <property type="entry name" value="2-Hacid_dh_5"/>
    <property type="match status" value="1"/>
</dbReference>
<evidence type="ECO:0000313" key="5">
    <source>
        <dbReference type="EMBL" id="OMP87379.1"/>
    </source>
</evidence>
<keyword evidence="3" id="KW-1133">Transmembrane helix</keyword>
<dbReference type="PANTHER" id="PTHR43333:SF1">
    <property type="entry name" value="D-ISOMER SPECIFIC 2-HYDROXYACID DEHYDROGENASE NAD-BINDING DOMAIN-CONTAINING PROTEIN"/>
    <property type="match status" value="1"/>
</dbReference>
<gene>
    <name evidence="5" type="ORF">BK809_0007465</name>
</gene>
<evidence type="ECO:0000259" key="4">
    <source>
        <dbReference type="Pfam" id="PF02826"/>
    </source>
</evidence>
<feature type="transmembrane region" description="Helical" evidence="3">
    <location>
        <begin position="21"/>
        <end position="45"/>
    </location>
</feature>
<dbReference type="SUPFAM" id="SSF52283">
    <property type="entry name" value="Formate/glycerate dehydrogenase catalytic domain-like"/>
    <property type="match status" value="1"/>
</dbReference>
<dbReference type="Gene3D" id="3.40.50.720">
    <property type="entry name" value="NAD(P)-binding Rossmann-like Domain"/>
    <property type="match status" value="2"/>
</dbReference>
<dbReference type="GO" id="GO:0016491">
    <property type="term" value="F:oxidoreductase activity"/>
    <property type="evidence" value="ECO:0007669"/>
    <property type="project" value="UniProtKB-KW"/>
</dbReference>
<dbReference type="PANTHER" id="PTHR43333">
    <property type="entry name" value="2-HACID_DH_C DOMAIN-CONTAINING PROTEIN"/>
    <property type="match status" value="1"/>
</dbReference>
<dbReference type="OrthoDB" id="298012at2759"/>
<dbReference type="AlphaFoldDB" id="A0A1S8BIU1"/>
<evidence type="ECO:0000256" key="3">
    <source>
        <dbReference type="SAM" id="Phobius"/>
    </source>
</evidence>
<comment type="caution">
    <text evidence="5">The sequence shown here is derived from an EMBL/GenBank/DDBJ whole genome shotgun (WGS) entry which is preliminary data.</text>
</comment>
<dbReference type="PROSITE" id="PS00065">
    <property type="entry name" value="D_2_HYDROXYACID_DH_1"/>
    <property type="match status" value="1"/>
</dbReference>
<keyword evidence="2" id="KW-0520">NAD</keyword>
<dbReference type="InterPro" id="IPR036291">
    <property type="entry name" value="NAD(P)-bd_dom_sf"/>
</dbReference>
<evidence type="ECO:0000256" key="2">
    <source>
        <dbReference type="ARBA" id="ARBA00023027"/>
    </source>
</evidence>
<dbReference type="InterPro" id="IPR006140">
    <property type="entry name" value="D-isomer_DH_NAD-bd"/>
</dbReference>
<dbReference type="Pfam" id="PF02826">
    <property type="entry name" value="2-Hacid_dh_C"/>
    <property type="match status" value="2"/>
</dbReference>
<feature type="domain" description="D-isomer specific 2-hydroxyacid dehydrogenase NAD-binding" evidence="4">
    <location>
        <begin position="131"/>
        <end position="196"/>
    </location>
</feature>
<dbReference type="STRING" id="420778.A0A1S8BIU1"/>
<dbReference type="Proteomes" id="UP000190776">
    <property type="component" value="Unassembled WGS sequence"/>
</dbReference>
<dbReference type="EMBL" id="MSZU01000076">
    <property type="protein sequence ID" value="OMP87379.1"/>
    <property type="molecule type" value="Genomic_DNA"/>
</dbReference>
<keyword evidence="1" id="KW-0560">Oxidoreductase</keyword>
<proteinExistence type="predicted"/>
<feature type="domain" description="D-isomer specific 2-hydroxyacid dehydrogenase NAD-binding" evidence="4">
    <location>
        <begin position="224"/>
        <end position="345"/>
    </location>
</feature>
<name>A0A1S8BIU1_9PEZI</name>